<evidence type="ECO:0000313" key="2">
    <source>
        <dbReference type="EMBL" id="AEP86895.1"/>
    </source>
</evidence>
<protein>
    <recommendedName>
        <fullName evidence="1">Knr4/Smi1-like domain-containing protein</fullName>
    </recommendedName>
</protein>
<dbReference type="InterPro" id="IPR018958">
    <property type="entry name" value="Knr4/Smi1-like_dom"/>
</dbReference>
<dbReference type="Pfam" id="PF09346">
    <property type="entry name" value="SMI1_KNR4"/>
    <property type="match status" value="1"/>
</dbReference>
<dbReference type="KEGG" id="bst:GYO_2269"/>
<dbReference type="Proteomes" id="UP000002651">
    <property type="component" value="Chromosome"/>
</dbReference>
<proteinExistence type="predicted"/>
<dbReference type="Gene3D" id="3.40.1580.10">
    <property type="entry name" value="SMI1/KNR4-like"/>
    <property type="match status" value="1"/>
</dbReference>
<name>G4NPW7_BACS4</name>
<dbReference type="SMART" id="SM00860">
    <property type="entry name" value="SMI1_KNR4"/>
    <property type="match status" value="1"/>
</dbReference>
<sequence>MDTNGKTIHFKDPASPKEISNLEKKLGVTFPNDFKEFLLQHNGMEMFEGVEILSIEGIIEYNEVQDFSEGYVLIGYYYGGRYVHTNQEMD</sequence>
<dbReference type="AlphaFoldDB" id="G4NPW7"/>
<evidence type="ECO:0000259" key="1">
    <source>
        <dbReference type="SMART" id="SM00860"/>
    </source>
</evidence>
<dbReference type="EMBL" id="CP002905">
    <property type="protein sequence ID" value="AEP86895.1"/>
    <property type="molecule type" value="Genomic_DNA"/>
</dbReference>
<gene>
    <name evidence="2" type="ordered locus">GYO_2269</name>
</gene>
<keyword evidence="3" id="KW-1185">Reference proteome</keyword>
<organism evidence="2 3">
    <name type="scientific">Bacillus spizizenii (strain DSM 15029 / JCM 12233 / NBRC 101239 / NRRL B-23049 / TU-B-10)</name>
    <name type="common">Bacillus subtilis subsp. spizizenii</name>
    <dbReference type="NCBI Taxonomy" id="1052585"/>
    <lineage>
        <taxon>Bacteria</taxon>
        <taxon>Bacillati</taxon>
        <taxon>Bacillota</taxon>
        <taxon>Bacilli</taxon>
        <taxon>Bacillales</taxon>
        <taxon>Bacillaceae</taxon>
        <taxon>Bacillus</taxon>
    </lineage>
</organism>
<accession>G4NPW7</accession>
<evidence type="ECO:0000313" key="3">
    <source>
        <dbReference type="Proteomes" id="UP000002651"/>
    </source>
</evidence>
<dbReference type="SUPFAM" id="SSF160631">
    <property type="entry name" value="SMI1/KNR4-like"/>
    <property type="match status" value="1"/>
</dbReference>
<dbReference type="InterPro" id="IPR037883">
    <property type="entry name" value="Knr4/Smi1-like_sf"/>
</dbReference>
<feature type="domain" description="Knr4/Smi1-like" evidence="1">
    <location>
        <begin position="13"/>
        <end position="70"/>
    </location>
</feature>
<dbReference type="HOGENOM" id="CLU_2434763_0_0_9"/>
<reference evidence="2 3" key="1">
    <citation type="journal article" date="2012" name="J. Bacteriol.">
        <title>Whole-genome sequences of Bacillus subtilis and close relatives.</title>
        <authorList>
            <person name="Earl A.M."/>
            <person name="Eppinger M."/>
            <person name="Fricke W.F."/>
            <person name="Rosovitz M.J."/>
            <person name="Rasko D.A."/>
            <person name="Daugherty S."/>
            <person name="Losick R."/>
            <person name="Kolter R."/>
            <person name="Ravel J."/>
        </authorList>
    </citation>
    <scope>NUCLEOTIDE SEQUENCE [LARGE SCALE GENOMIC DNA]</scope>
    <source>
        <strain evidence="3">DSM 15029 / JCM 12233 / NBRC 101239 / NRRL B-23049 / TU-B-10</strain>
    </source>
</reference>
<dbReference type="STRING" id="1052585.GYO_2269"/>